<dbReference type="NCBIfam" id="TIGR01056">
    <property type="entry name" value="topB"/>
    <property type="match status" value="1"/>
</dbReference>
<comment type="similarity">
    <text evidence="2">Belongs to the type IA topoisomerase family.</text>
</comment>
<dbReference type="InterPro" id="IPR013824">
    <property type="entry name" value="Topo_IA_cen_sub1"/>
</dbReference>
<dbReference type="Gene3D" id="1.10.290.10">
    <property type="entry name" value="Topoisomerase I, domain 4"/>
    <property type="match status" value="1"/>
</dbReference>
<reference evidence="13" key="1">
    <citation type="submission" date="2021-12" db="EMBL/GenBank/DDBJ databases">
        <title>Alicyclobacillaceae gen. nov., sp. nov., isolated from chalcocite enrichment system.</title>
        <authorList>
            <person name="Jiang Z."/>
        </authorList>
    </citation>
    <scope>NUCLEOTIDE SEQUENCE</scope>
    <source>
        <strain evidence="13">MYW30-H2</strain>
    </source>
</reference>
<comment type="catalytic activity">
    <reaction evidence="1">
        <text>ATP-independent breakage of single-stranded DNA, followed by passage and rejoining.</text>
        <dbReference type="EC" id="5.6.2.1"/>
    </reaction>
</comment>
<dbReference type="Pfam" id="PF01751">
    <property type="entry name" value="Toprim"/>
    <property type="match status" value="1"/>
</dbReference>
<evidence type="ECO:0000256" key="7">
    <source>
        <dbReference type="ARBA" id="ARBA00023235"/>
    </source>
</evidence>
<evidence type="ECO:0000256" key="10">
    <source>
        <dbReference type="ARBA" id="ARBA00032235"/>
    </source>
</evidence>
<keyword evidence="7" id="KW-0413">Isomerase</keyword>
<dbReference type="InterPro" id="IPR000380">
    <property type="entry name" value="Topo_IA"/>
</dbReference>
<dbReference type="InterPro" id="IPR013826">
    <property type="entry name" value="Topo_IA_cen_sub3"/>
</dbReference>
<protein>
    <recommendedName>
        <fullName evidence="3">DNA topoisomerase</fullName>
        <ecNumber evidence="3">5.6.2.1</ecNumber>
    </recommendedName>
    <alternativeName>
        <fullName evidence="11">Omega-protein</fullName>
    </alternativeName>
    <alternativeName>
        <fullName evidence="10">Relaxing enzyme</fullName>
    </alternativeName>
    <alternativeName>
        <fullName evidence="8">Swivelase</fullName>
    </alternativeName>
    <alternativeName>
        <fullName evidence="9">Untwisting enzyme</fullName>
    </alternativeName>
</protein>
<dbReference type="EC" id="5.6.2.1" evidence="3"/>
<gene>
    <name evidence="13" type="ORF">LSG31_17515</name>
</gene>
<dbReference type="Gene3D" id="1.10.460.10">
    <property type="entry name" value="Topoisomerase I, domain 2"/>
    <property type="match status" value="1"/>
</dbReference>
<dbReference type="SMART" id="SM00436">
    <property type="entry name" value="TOP1Bc"/>
    <property type="match status" value="1"/>
</dbReference>
<keyword evidence="6" id="KW-0238">DNA-binding</keyword>
<keyword evidence="5" id="KW-0799">Topoisomerase</keyword>
<feature type="domain" description="Topo IA-type catalytic" evidence="12">
    <location>
        <begin position="180"/>
        <end position="618"/>
    </location>
</feature>
<dbReference type="SUPFAM" id="SSF56712">
    <property type="entry name" value="Prokaryotic type I DNA topoisomerase"/>
    <property type="match status" value="1"/>
</dbReference>
<evidence type="ECO:0000256" key="5">
    <source>
        <dbReference type="ARBA" id="ARBA00023029"/>
    </source>
</evidence>
<sequence>MFVILAEKPSVATGIAAMLGEIELPNGEILKTDHMTNPKYDRLIKGARKDGYFKGKKHIVTYAFGHLLTLREPDEVNPSLKSWKMETLPFHIENIPLKITGGATYANNKKQLDTLKKLCNDPKTEKIIVATDAGREGEHIFRTIYNYIRCKKPFERMWIKDQTEDGLRKAYLDRKSGKAYDNLASAAKSRAEADYLVGMNITRAMTIRFGGYKNVLSIGRVQTPTLAILVQRELEILNFKPENYWTLTVTFEAKKGTYESAWFKERNGEKQERFKTEHEGNVILQKVQGKPGTITSLSTKEEKEGNPKLFDLTELQRTAGKIFGYSASNTLKYAQALYDEHKLITYPRTASRYIASGTGKTVTTRLQALQSIYPFAQKALQNNWVMAKTFIDDSKTTDHEAILPTAKTPHLEKLSPEEKHVYELIVKRFVAAFFPPCIWEITNVVTIVEGETFAANGKTVKQIGWREVEGTPNAKILPLVSRQETVNGKDAKLMAKQTQPPKRYDSTELVKAMANAGKFVEDQDAKDILKEVEGIGTVATRAGIIDELKKRGYVKEEKKLLRPTPEKGMALFEVLPVEILKSPQMTAEWEMKLGEIEQGKRSYQQFMKEMQAVIQTMVSQVQTSAGVKLNSGERKQTAAKPGLSTKKIKPGVSGGRKELGICPACKKGKILEYEKAYGCSEYQSGCKFAIWKNAIEKFGKKKITLTEAKQLIAKGQTAKKVKLHSNAKNKDFEAYIALEKERLTLKFS</sequence>
<evidence type="ECO:0000313" key="14">
    <source>
        <dbReference type="Proteomes" id="UP000830167"/>
    </source>
</evidence>
<dbReference type="PANTHER" id="PTHR11390:SF21">
    <property type="entry name" value="DNA TOPOISOMERASE 3-ALPHA"/>
    <property type="match status" value="1"/>
</dbReference>
<evidence type="ECO:0000256" key="1">
    <source>
        <dbReference type="ARBA" id="ARBA00000213"/>
    </source>
</evidence>
<dbReference type="InterPro" id="IPR013825">
    <property type="entry name" value="Topo_IA_cen_sub2"/>
</dbReference>
<dbReference type="InterPro" id="IPR005738">
    <property type="entry name" value="TopoIII"/>
</dbReference>
<dbReference type="SMART" id="SM00437">
    <property type="entry name" value="TOP1Ac"/>
    <property type="match status" value="1"/>
</dbReference>
<organism evidence="13 14">
    <name type="scientific">Fodinisporobacter ferrooxydans</name>
    <dbReference type="NCBI Taxonomy" id="2901836"/>
    <lineage>
        <taxon>Bacteria</taxon>
        <taxon>Bacillati</taxon>
        <taxon>Bacillota</taxon>
        <taxon>Bacilli</taxon>
        <taxon>Bacillales</taxon>
        <taxon>Alicyclobacillaceae</taxon>
        <taxon>Fodinisporobacter</taxon>
    </lineage>
</organism>
<dbReference type="Gene3D" id="3.40.50.140">
    <property type="match status" value="1"/>
</dbReference>
<dbReference type="PROSITE" id="PS52039">
    <property type="entry name" value="TOPO_IA_2"/>
    <property type="match status" value="1"/>
</dbReference>
<evidence type="ECO:0000256" key="2">
    <source>
        <dbReference type="ARBA" id="ARBA00009446"/>
    </source>
</evidence>
<accession>A0ABY4CJN9</accession>
<dbReference type="InterPro" id="IPR013497">
    <property type="entry name" value="Topo_IA_cen"/>
</dbReference>
<dbReference type="InterPro" id="IPR006171">
    <property type="entry name" value="TOPRIM_dom"/>
</dbReference>
<dbReference type="NCBIfam" id="NF005829">
    <property type="entry name" value="PRK07726.1"/>
    <property type="match status" value="1"/>
</dbReference>
<proteinExistence type="inferred from homology"/>
<keyword evidence="14" id="KW-1185">Reference proteome</keyword>
<evidence type="ECO:0000259" key="12">
    <source>
        <dbReference type="PROSITE" id="PS52039"/>
    </source>
</evidence>
<evidence type="ECO:0000256" key="6">
    <source>
        <dbReference type="ARBA" id="ARBA00023125"/>
    </source>
</evidence>
<dbReference type="InterPro" id="IPR003602">
    <property type="entry name" value="Topo_IA_DNA-bd_dom"/>
</dbReference>
<evidence type="ECO:0000256" key="3">
    <source>
        <dbReference type="ARBA" id="ARBA00012891"/>
    </source>
</evidence>
<dbReference type="Proteomes" id="UP000830167">
    <property type="component" value="Chromosome"/>
</dbReference>
<evidence type="ECO:0000256" key="11">
    <source>
        <dbReference type="ARBA" id="ARBA00032877"/>
    </source>
</evidence>
<dbReference type="RefSeq" id="WP_347436351.1">
    <property type="nucleotide sequence ID" value="NZ_CP089291.1"/>
</dbReference>
<dbReference type="Gene3D" id="2.70.20.10">
    <property type="entry name" value="Topoisomerase I, domain 3"/>
    <property type="match status" value="1"/>
</dbReference>
<evidence type="ECO:0000256" key="9">
    <source>
        <dbReference type="ARBA" id="ARBA00031985"/>
    </source>
</evidence>
<dbReference type="PANTHER" id="PTHR11390">
    <property type="entry name" value="PROKARYOTIC DNA TOPOISOMERASE"/>
    <property type="match status" value="1"/>
</dbReference>
<name>A0ABY4CJN9_9BACL</name>
<keyword evidence="4" id="KW-0479">Metal-binding</keyword>
<dbReference type="PRINTS" id="PR00417">
    <property type="entry name" value="PRTPISMRASEI"/>
</dbReference>
<dbReference type="InterPro" id="IPR034144">
    <property type="entry name" value="TOPRIM_TopoIII"/>
</dbReference>
<dbReference type="CDD" id="cd00186">
    <property type="entry name" value="TOP1Ac"/>
    <property type="match status" value="1"/>
</dbReference>
<dbReference type="InterPro" id="IPR023405">
    <property type="entry name" value="Topo_IA_core_domain"/>
</dbReference>
<dbReference type="EMBL" id="CP089291">
    <property type="protein sequence ID" value="UOF89662.1"/>
    <property type="molecule type" value="Genomic_DNA"/>
</dbReference>
<dbReference type="SMART" id="SM00493">
    <property type="entry name" value="TOPRIM"/>
    <property type="match status" value="1"/>
</dbReference>
<dbReference type="CDD" id="cd03362">
    <property type="entry name" value="TOPRIM_TopoIA_TopoIII"/>
    <property type="match status" value="1"/>
</dbReference>
<dbReference type="Pfam" id="PF01131">
    <property type="entry name" value="Topoisom_bac"/>
    <property type="match status" value="1"/>
</dbReference>
<dbReference type="InterPro" id="IPR003601">
    <property type="entry name" value="Topo_IA_2"/>
</dbReference>
<evidence type="ECO:0000256" key="4">
    <source>
        <dbReference type="ARBA" id="ARBA00022723"/>
    </source>
</evidence>
<evidence type="ECO:0000256" key="8">
    <source>
        <dbReference type="ARBA" id="ARBA00030003"/>
    </source>
</evidence>
<evidence type="ECO:0000313" key="13">
    <source>
        <dbReference type="EMBL" id="UOF89662.1"/>
    </source>
</evidence>